<dbReference type="Gene3D" id="3.40.30.10">
    <property type="entry name" value="Glutaredoxin"/>
    <property type="match status" value="1"/>
</dbReference>
<dbReference type="AlphaFoldDB" id="A0A1I2Q7I4"/>
<protein>
    <submittedName>
        <fullName evidence="2">Glutaredoxin</fullName>
    </submittedName>
</protein>
<gene>
    <name evidence="2" type="ORF">SAMN05660649_01109</name>
</gene>
<sequence length="71" mass="7845">MEDKIVIYGKSGCPFSQAAKDYYEGKGIPYIYYDVLSSKSLFKEFLKIAPEKSVPIIVEGDKVTVGFQGGT</sequence>
<dbReference type="PROSITE" id="PS51354">
    <property type="entry name" value="GLUTAREDOXIN_2"/>
    <property type="match status" value="1"/>
</dbReference>
<dbReference type="SUPFAM" id="SSF52833">
    <property type="entry name" value="Thioredoxin-like"/>
    <property type="match status" value="1"/>
</dbReference>
<feature type="domain" description="Glutaredoxin" evidence="1">
    <location>
        <begin position="5"/>
        <end position="62"/>
    </location>
</feature>
<dbReference type="NCBIfam" id="NF041212">
    <property type="entry name" value="Uxx_star"/>
    <property type="match status" value="1"/>
</dbReference>
<dbReference type="RefSeq" id="WP_092469514.1">
    <property type="nucleotide sequence ID" value="NZ_FOOX01000003.1"/>
</dbReference>
<dbReference type="Pfam" id="PF00462">
    <property type="entry name" value="Glutaredoxin"/>
    <property type="match status" value="1"/>
</dbReference>
<reference evidence="3" key="1">
    <citation type="submission" date="2016-10" db="EMBL/GenBank/DDBJ databases">
        <authorList>
            <person name="Varghese N."/>
            <person name="Submissions S."/>
        </authorList>
    </citation>
    <scope>NUCLEOTIDE SEQUENCE [LARGE SCALE GENOMIC DNA]</scope>
    <source>
        <strain evidence="3">DSM 17038</strain>
    </source>
</reference>
<dbReference type="Proteomes" id="UP000199337">
    <property type="component" value="Unassembled WGS sequence"/>
</dbReference>
<evidence type="ECO:0000313" key="3">
    <source>
        <dbReference type="Proteomes" id="UP000199337"/>
    </source>
</evidence>
<organism evidence="2 3">
    <name type="scientific">Desulfotruncus arcticus DSM 17038</name>
    <dbReference type="NCBI Taxonomy" id="1121424"/>
    <lineage>
        <taxon>Bacteria</taxon>
        <taxon>Bacillati</taxon>
        <taxon>Bacillota</taxon>
        <taxon>Clostridia</taxon>
        <taxon>Eubacteriales</taxon>
        <taxon>Desulfallaceae</taxon>
        <taxon>Desulfotruncus</taxon>
    </lineage>
</organism>
<dbReference type="InterPro" id="IPR036249">
    <property type="entry name" value="Thioredoxin-like_sf"/>
</dbReference>
<dbReference type="CDD" id="cd02066">
    <property type="entry name" value="GRX_family"/>
    <property type="match status" value="1"/>
</dbReference>
<dbReference type="OrthoDB" id="9795531at2"/>
<dbReference type="STRING" id="341036.SAMN05660649_01109"/>
<name>A0A1I2Q7I4_9FIRM</name>
<evidence type="ECO:0000313" key="2">
    <source>
        <dbReference type="EMBL" id="SFG24314.1"/>
    </source>
</evidence>
<dbReference type="InterPro" id="IPR002109">
    <property type="entry name" value="Glutaredoxin"/>
</dbReference>
<proteinExistence type="predicted"/>
<keyword evidence="3" id="KW-1185">Reference proteome</keyword>
<dbReference type="EMBL" id="FOOX01000003">
    <property type="protein sequence ID" value="SFG24314.1"/>
    <property type="molecule type" value="Genomic_DNA"/>
</dbReference>
<evidence type="ECO:0000259" key="1">
    <source>
        <dbReference type="Pfam" id="PF00462"/>
    </source>
</evidence>
<accession>A0A1I2Q7I4</accession>